<dbReference type="PANTHER" id="PTHR10000:SF8">
    <property type="entry name" value="HAD SUPERFAMILY HYDROLASE-LIKE, TYPE 3"/>
    <property type="match status" value="1"/>
</dbReference>
<dbReference type="InterPro" id="IPR023214">
    <property type="entry name" value="HAD_sf"/>
</dbReference>
<dbReference type="InterPro" id="IPR036412">
    <property type="entry name" value="HAD-like_sf"/>
</dbReference>
<sequence>MFKESNLSNTIFYSDLDGTLLNNNAKLSLACSQGLKNLIDKGLLFGVASARNLTTIARMLHGIPLSLPVINLNGAYISDINKMQHIQINGIEQSIKEGLLEYIKKNNRGVFISNHKDNKDGIVYYGLENGGEQWYLKDRKHCKGQLLISDKSLSTAASSEITCFTFIDKKERLERLKTFILENYSHGVEVHLFENQYSKGWFWLTVHSHMANKSKAIKFIMEQYDYTDKLLTVFGDSVNDLEMFNMADTAIAVNNAIPSIKEKSTLVIGNNDSGSVVNYLSSLKHL</sequence>
<protein>
    <submittedName>
        <fullName evidence="1">Cof-type HAD-IIB family hydrolase</fullName>
    </submittedName>
</protein>
<keyword evidence="2" id="KW-1185">Reference proteome</keyword>
<proteinExistence type="predicted"/>
<gene>
    <name evidence="1" type="ORF">GCM10022395_35560</name>
</gene>
<dbReference type="GO" id="GO:0016787">
    <property type="term" value="F:hydrolase activity"/>
    <property type="evidence" value="ECO:0007669"/>
    <property type="project" value="UniProtKB-KW"/>
</dbReference>
<dbReference type="EMBL" id="BAABCY010000100">
    <property type="protein sequence ID" value="GAA3584379.1"/>
    <property type="molecule type" value="Genomic_DNA"/>
</dbReference>
<dbReference type="PROSITE" id="PS01228">
    <property type="entry name" value="COF_1"/>
    <property type="match status" value="1"/>
</dbReference>
<dbReference type="Proteomes" id="UP001500954">
    <property type="component" value="Unassembled WGS sequence"/>
</dbReference>
<evidence type="ECO:0000313" key="2">
    <source>
        <dbReference type="Proteomes" id="UP001500954"/>
    </source>
</evidence>
<dbReference type="Pfam" id="PF08282">
    <property type="entry name" value="Hydrolase_3"/>
    <property type="match status" value="1"/>
</dbReference>
<keyword evidence="1" id="KW-0378">Hydrolase</keyword>
<name>A0ABP6YIL1_9FLAO</name>
<reference evidence="2" key="1">
    <citation type="journal article" date="2019" name="Int. J. Syst. Evol. Microbiol.">
        <title>The Global Catalogue of Microorganisms (GCM) 10K type strain sequencing project: providing services to taxonomists for standard genome sequencing and annotation.</title>
        <authorList>
            <consortium name="The Broad Institute Genomics Platform"/>
            <consortium name="The Broad Institute Genome Sequencing Center for Infectious Disease"/>
            <person name="Wu L."/>
            <person name="Ma J."/>
        </authorList>
    </citation>
    <scope>NUCLEOTIDE SEQUENCE [LARGE SCALE GENOMIC DNA]</scope>
    <source>
        <strain evidence="2">JCM 17111</strain>
    </source>
</reference>
<dbReference type="NCBIfam" id="TIGR01484">
    <property type="entry name" value="HAD-SF-IIB"/>
    <property type="match status" value="1"/>
</dbReference>
<comment type="caution">
    <text evidence="1">The sequence shown here is derived from an EMBL/GenBank/DDBJ whole genome shotgun (WGS) entry which is preliminary data.</text>
</comment>
<dbReference type="RefSeq" id="WP_345007789.1">
    <property type="nucleotide sequence ID" value="NZ_BAABCY010000100.1"/>
</dbReference>
<organism evidence="1 2">
    <name type="scientific">Snuella lapsa</name>
    <dbReference type="NCBI Taxonomy" id="870481"/>
    <lineage>
        <taxon>Bacteria</taxon>
        <taxon>Pseudomonadati</taxon>
        <taxon>Bacteroidota</taxon>
        <taxon>Flavobacteriia</taxon>
        <taxon>Flavobacteriales</taxon>
        <taxon>Flavobacteriaceae</taxon>
        <taxon>Snuella</taxon>
    </lineage>
</organism>
<dbReference type="Gene3D" id="3.40.50.1000">
    <property type="entry name" value="HAD superfamily/HAD-like"/>
    <property type="match status" value="1"/>
</dbReference>
<dbReference type="PANTHER" id="PTHR10000">
    <property type="entry name" value="PHOSPHOSERINE PHOSPHATASE"/>
    <property type="match status" value="1"/>
</dbReference>
<evidence type="ECO:0000313" key="1">
    <source>
        <dbReference type="EMBL" id="GAA3584379.1"/>
    </source>
</evidence>
<dbReference type="Gene3D" id="3.30.1240.10">
    <property type="match status" value="1"/>
</dbReference>
<accession>A0ABP6YIL1</accession>
<dbReference type="InterPro" id="IPR006379">
    <property type="entry name" value="HAD-SF_hydro_IIB"/>
</dbReference>
<dbReference type="SUPFAM" id="SSF56784">
    <property type="entry name" value="HAD-like"/>
    <property type="match status" value="1"/>
</dbReference>